<reference evidence="3 4" key="1">
    <citation type="journal article" date="2019" name="Int. J. Syst. Evol. Microbiol.">
        <title>The Global Catalogue of Microorganisms (GCM) 10K type strain sequencing project: providing services to taxonomists for standard genome sequencing and annotation.</title>
        <authorList>
            <consortium name="The Broad Institute Genomics Platform"/>
            <consortium name="The Broad Institute Genome Sequencing Center for Infectious Disease"/>
            <person name="Wu L."/>
            <person name="Ma J."/>
        </authorList>
    </citation>
    <scope>NUCLEOTIDE SEQUENCE [LARGE SCALE GENOMIC DNA]</scope>
    <source>
        <strain evidence="3 4">JCM 11136</strain>
    </source>
</reference>
<dbReference type="Proteomes" id="UP001501578">
    <property type="component" value="Unassembled WGS sequence"/>
</dbReference>
<protein>
    <submittedName>
        <fullName evidence="3">Cytochrome P450</fullName>
    </submittedName>
</protein>
<dbReference type="PANTHER" id="PTHR46696:SF1">
    <property type="entry name" value="CYTOCHROME P450 YJIB-RELATED"/>
    <property type="match status" value="1"/>
</dbReference>
<keyword evidence="2" id="KW-0503">Monooxygenase</keyword>
<dbReference type="PRINTS" id="PR00359">
    <property type="entry name" value="BP450"/>
</dbReference>
<dbReference type="InterPro" id="IPR001128">
    <property type="entry name" value="Cyt_P450"/>
</dbReference>
<dbReference type="InterPro" id="IPR017972">
    <property type="entry name" value="Cyt_P450_CS"/>
</dbReference>
<evidence type="ECO:0000313" key="3">
    <source>
        <dbReference type="EMBL" id="GAA0937131.1"/>
    </source>
</evidence>
<dbReference type="PANTHER" id="PTHR46696">
    <property type="entry name" value="P450, PUTATIVE (EUROFUNG)-RELATED"/>
    <property type="match status" value="1"/>
</dbReference>
<dbReference type="SUPFAM" id="SSF48264">
    <property type="entry name" value="Cytochrome P450"/>
    <property type="match status" value="1"/>
</dbReference>
<dbReference type="InterPro" id="IPR036396">
    <property type="entry name" value="Cyt_P450_sf"/>
</dbReference>
<keyword evidence="2" id="KW-0349">Heme</keyword>
<dbReference type="RefSeq" id="WP_343952044.1">
    <property type="nucleotide sequence ID" value="NZ_BAAAHQ010000023.1"/>
</dbReference>
<evidence type="ECO:0000313" key="4">
    <source>
        <dbReference type="Proteomes" id="UP001501578"/>
    </source>
</evidence>
<comment type="caution">
    <text evidence="3">The sequence shown here is derived from an EMBL/GenBank/DDBJ whole genome shotgun (WGS) entry which is preliminary data.</text>
</comment>
<keyword evidence="2" id="KW-0560">Oxidoreductase</keyword>
<dbReference type="CDD" id="cd11031">
    <property type="entry name" value="Cyp158A-like"/>
    <property type="match status" value="1"/>
</dbReference>
<proteinExistence type="inferred from homology"/>
<dbReference type="Gene3D" id="1.10.630.10">
    <property type="entry name" value="Cytochrome P450"/>
    <property type="match status" value="1"/>
</dbReference>
<keyword evidence="2" id="KW-0479">Metal-binding</keyword>
<keyword evidence="4" id="KW-1185">Reference proteome</keyword>
<name>A0ABN1Q530_9ACTN</name>
<gene>
    <name evidence="3" type="ORF">GCM10009560_46260</name>
</gene>
<evidence type="ECO:0000256" key="1">
    <source>
        <dbReference type="ARBA" id="ARBA00010617"/>
    </source>
</evidence>
<sequence>MRLPLERTHPMRSAPDLLMLQRTGPIHAVQTRLGHPAWLVTGYDLVRALLDDDRLGRCHPEPEKASRNSDAAILSQMLDGYDTEQADHRRLRALLQPHFSPRRMRALRGRVEELTAGLLDEMAQAGPPTDLNTALALPLPIAVICELLGVPFDDREQFRAWTQAVGDMADGARSQAALVALYEYGRRLVARKRAEGLTDLDVEEMDVIGRLAVTDGVTDDEAAQIGMQLLFAGHETTVVALGKGVLWLMTDRPQWEALVDDPGLIDDAVEELLRAQSHGGDGLARYARTDLDVAGVPVKAGDLLLLDLGAANHDGSAFEDPDRLDVTRGMNGHLSFGHGSRYCLGAPLARIELQVALTQLVTRFPTLRLDAEVEELTFNTTVTGGLISLPIAW</sequence>
<dbReference type="EMBL" id="BAAAHQ010000023">
    <property type="protein sequence ID" value="GAA0937131.1"/>
    <property type="molecule type" value="Genomic_DNA"/>
</dbReference>
<dbReference type="PRINTS" id="PR00385">
    <property type="entry name" value="P450"/>
</dbReference>
<accession>A0ABN1Q530</accession>
<dbReference type="InterPro" id="IPR002397">
    <property type="entry name" value="Cyt_P450_B"/>
</dbReference>
<comment type="similarity">
    <text evidence="1 2">Belongs to the cytochrome P450 family.</text>
</comment>
<dbReference type="PROSITE" id="PS00086">
    <property type="entry name" value="CYTOCHROME_P450"/>
    <property type="match status" value="1"/>
</dbReference>
<dbReference type="Pfam" id="PF00067">
    <property type="entry name" value="p450"/>
    <property type="match status" value="1"/>
</dbReference>
<evidence type="ECO:0000256" key="2">
    <source>
        <dbReference type="RuleBase" id="RU000461"/>
    </source>
</evidence>
<keyword evidence="2" id="KW-0408">Iron</keyword>
<organism evidence="3 4">
    <name type="scientific">Nonomuraea longicatena</name>
    <dbReference type="NCBI Taxonomy" id="83682"/>
    <lineage>
        <taxon>Bacteria</taxon>
        <taxon>Bacillati</taxon>
        <taxon>Actinomycetota</taxon>
        <taxon>Actinomycetes</taxon>
        <taxon>Streptosporangiales</taxon>
        <taxon>Streptosporangiaceae</taxon>
        <taxon>Nonomuraea</taxon>
    </lineage>
</organism>